<evidence type="ECO:0000256" key="1">
    <source>
        <dbReference type="ARBA" id="ARBA00004370"/>
    </source>
</evidence>
<dbReference type="InterPro" id="IPR027094">
    <property type="entry name" value="Mitofusin_fam"/>
</dbReference>
<dbReference type="InterPro" id="IPR027417">
    <property type="entry name" value="P-loop_NTPase"/>
</dbReference>
<dbReference type="EMBL" id="AKPJ01000001">
    <property type="protein sequence ID" value="EJC00367.1"/>
    <property type="molecule type" value="Genomic_DNA"/>
</dbReference>
<name>I9W309_HELPX</name>
<comment type="caution">
    <text evidence="8">The sequence shown here is derived from an EMBL/GenBank/DDBJ whole genome shotgun (WGS) entry which is preliminary data.</text>
</comment>
<feature type="coiled-coil region" evidence="6">
    <location>
        <begin position="309"/>
        <end position="336"/>
    </location>
</feature>
<dbReference type="Pfam" id="PF00350">
    <property type="entry name" value="Dynamin_N"/>
    <property type="match status" value="1"/>
</dbReference>
<keyword evidence="4" id="KW-0342">GTP-binding</keyword>
<evidence type="ECO:0000256" key="5">
    <source>
        <dbReference type="ARBA" id="ARBA00023136"/>
    </source>
</evidence>
<dbReference type="Gene3D" id="3.40.50.300">
    <property type="entry name" value="P-loop containing nucleotide triphosphate hydrolases"/>
    <property type="match status" value="1"/>
</dbReference>
<reference evidence="8 9" key="1">
    <citation type="journal article" date="2013" name="Pathog. Dis.">
        <title>Genome sequences of 65 Helicobacter pylori strains isolated from asymptomatic individuals and patients with gastric cancer, peptic ulcer disease, or gastritis.</title>
        <authorList>
            <person name="Blanchard T.G."/>
            <person name="Czinn S.J."/>
            <person name="Correa P."/>
            <person name="Nakazawa T."/>
            <person name="Keelan M."/>
            <person name="Morningstar L."/>
            <person name="Santana-Cruz I."/>
            <person name="Maroo A."/>
            <person name="McCracken C."/>
            <person name="Shefchek K."/>
            <person name="Daugherty S."/>
            <person name="Song Y."/>
            <person name="Fraser C.M."/>
            <person name="Fricke W.F."/>
        </authorList>
    </citation>
    <scope>NUCLEOTIDE SEQUENCE [LARGE SCALE GENOMIC DNA]</scope>
    <source>
        <strain evidence="8 9">Hp P-2</strain>
    </source>
</reference>
<dbReference type="GO" id="GO:0016020">
    <property type="term" value="C:membrane"/>
    <property type="evidence" value="ECO:0007669"/>
    <property type="project" value="UniProtKB-SubCell"/>
</dbReference>
<keyword evidence="6" id="KW-0175">Coiled coil</keyword>
<dbReference type="InterPro" id="IPR045063">
    <property type="entry name" value="Dynamin_N"/>
</dbReference>
<dbReference type="RefSeq" id="WP_000603163.1">
    <property type="nucleotide sequence ID" value="NZ_AKPJ01000001.1"/>
</dbReference>
<evidence type="ECO:0000256" key="6">
    <source>
        <dbReference type="SAM" id="Coils"/>
    </source>
</evidence>
<accession>I9W309</accession>
<dbReference type="Proteomes" id="UP000004326">
    <property type="component" value="Unassembled WGS sequence"/>
</dbReference>
<dbReference type="SUPFAM" id="SSF52540">
    <property type="entry name" value="P-loop containing nucleoside triphosphate hydrolases"/>
    <property type="match status" value="1"/>
</dbReference>
<evidence type="ECO:0000256" key="3">
    <source>
        <dbReference type="ARBA" id="ARBA00022801"/>
    </source>
</evidence>
<dbReference type="GO" id="GO:0005525">
    <property type="term" value="F:GTP binding"/>
    <property type="evidence" value="ECO:0007669"/>
    <property type="project" value="UniProtKB-KW"/>
</dbReference>
<evidence type="ECO:0000256" key="2">
    <source>
        <dbReference type="ARBA" id="ARBA00022741"/>
    </source>
</evidence>
<dbReference type="AlphaFoldDB" id="I9W309"/>
<sequence length="571" mass="65006">MILRAQTNFVEFLEQVLEVLKEVEIDKTEYSTLLASIQKQQLVIPVVGNFSAGKSTLLNRFLGSSVLPTGITPYITPETSLATELHYSTDERIEAFSSNDEKAESFELNEQSFEAIKENAAKYSYLKVYLNNEALKDSAPLVFVDMPGFCSLTSSHTHAILEYLERSVHFVILTTGVEEYNHFVILTTGVEEYNLTKRMVRELKNLLEFDKGLSFILSKTDLGTPSQVGEISRRIQEKIQDHLDLTTHLIHSNKDNNALLEVADKIDAEKLFSALYLKRLKFLNSQLQNSLKSVIKSFDYSKEKALEEMQALDLGVKDIEKTYEKLRANLEEEYSSVAVNSVVKKVIEEVREQKSYLASLINKPNEFNSEIESIMQQSLIKNAKLEIEKINLSFSKDFCAEFASLNNTQLSSGFSVNLEHGLELGINALSVILAKNPVTIPFTLILQGLKPLLKDLLTLLPNIIASFLFFRNNEERKREKLENLIEVKVIPEVQYKLKKGLPGLFNECLENSLKGLKDRCELEITHKKQEIALAQKEKEKHLNDLESQKQILNNKINALSDLEQQYLKDQQ</sequence>
<proteinExistence type="predicted"/>
<dbReference type="GO" id="GO:0003924">
    <property type="term" value="F:GTPase activity"/>
    <property type="evidence" value="ECO:0007669"/>
    <property type="project" value="InterPro"/>
</dbReference>
<evidence type="ECO:0000259" key="7">
    <source>
        <dbReference type="Pfam" id="PF00350"/>
    </source>
</evidence>
<protein>
    <recommendedName>
        <fullName evidence="7">Dynamin N-terminal domain-containing protein</fullName>
    </recommendedName>
</protein>
<dbReference type="PATRIC" id="fig|992073.3.peg.1064"/>
<evidence type="ECO:0000313" key="9">
    <source>
        <dbReference type="Proteomes" id="UP000004326"/>
    </source>
</evidence>
<evidence type="ECO:0000313" key="8">
    <source>
        <dbReference type="EMBL" id="EJC00367.1"/>
    </source>
</evidence>
<comment type="subcellular location">
    <subcellularLocation>
        <location evidence="1">Membrane</location>
    </subcellularLocation>
</comment>
<feature type="coiled-coil region" evidence="6">
    <location>
        <begin position="517"/>
        <end position="565"/>
    </location>
</feature>
<evidence type="ECO:0000256" key="4">
    <source>
        <dbReference type="ARBA" id="ARBA00023134"/>
    </source>
</evidence>
<organism evidence="8 9">
    <name type="scientific">Helicobacter pylori Hp P-2</name>
    <dbReference type="NCBI Taxonomy" id="992073"/>
    <lineage>
        <taxon>Bacteria</taxon>
        <taxon>Pseudomonadati</taxon>
        <taxon>Campylobacterota</taxon>
        <taxon>Epsilonproteobacteria</taxon>
        <taxon>Campylobacterales</taxon>
        <taxon>Helicobacteraceae</taxon>
        <taxon>Helicobacter</taxon>
    </lineage>
</organism>
<keyword evidence="5" id="KW-0472">Membrane</keyword>
<dbReference type="PANTHER" id="PTHR10465">
    <property type="entry name" value="TRANSMEMBRANE GTPASE FZO1"/>
    <property type="match status" value="1"/>
</dbReference>
<keyword evidence="2" id="KW-0547">Nucleotide-binding</keyword>
<dbReference type="PANTHER" id="PTHR10465:SF0">
    <property type="entry name" value="SARCALUMENIN"/>
    <property type="match status" value="1"/>
</dbReference>
<feature type="domain" description="Dynamin N-terminal" evidence="7">
    <location>
        <begin position="44"/>
        <end position="173"/>
    </location>
</feature>
<keyword evidence="3" id="KW-0378">Hydrolase</keyword>
<gene>
    <name evidence="8" type="ORF">HPHPP2_1088</name>
</gene>